<protein>
    <submittedName>
        <fullName evidence="5">Receptor family ligand binding region</fullName>
    </submittedName>
</protein>
<evidence type="ECO:0000259" key="4">
    <source>
        <dbReference type="Pfam" id="PF13458"/>
    </source>
</evidence>
<dbReference type="CDD" id="cd19978">
    <property type="entry name" value="PBP1_ABC_ligand_binding-like"/>
    <property type="match status" value="1"/>
</dbReference>
<evidence type="ECO:0000313" key="6">
    <source>
        <dbReference type="Proteomes" id="UP000318878"/>
    </source>
</evidence>
<comment type="similarity">
    <text evidence="1">Belongs to the leucine-binding protein family.</text>
</comment>
<keyword evidence="5" id="KW-0675">Receptor</keyword>
<dbReference type="Gene3D" id="3.40.50.2300">
    <property type="match status" value="2"/>
</dbReference>
<gene>
    <name evidence="5" type="ORF">Enr8_39330</name>
</gene>
<sequence precursor="true">MVSWASFCCAILLAQVSLAHGQTHKHETKPKKRAALQFGMSTALTGPNAGLGLEMRRGILSAFAEKNAAGGVQTLPLELIALDDGYEPIETGPNVRRLIEVDQVLAIIGNVGTPTAIVAAPIAQRSKTPFIGALTGAGVLRKTPPDRYVINFRASYAEETSAMVDALVQSGVKPAEIAFVTQRDGYGDAGFAGGTSALVRYGVDGAGAIAHGRYERNTMAVEGALADLILHRPVPKAIILVGAYAPCAKLIRLSQECGFDPLFLNVSFVGSNLLAEALEGQVDGVIVSQIVPHVDKQLPINKGHRAALALIEADPEPPTQISLEGYVVGRMLILALERIDGEITRDAIVDACESLGEFDLGLGVPLQLSSEEHQASHAVWATQIEGTEVAPIEWSNVLRQEERP</sequence>
<dbReference type="InterPro" id="IPR028082">
    <property type="entry name" value="Peripla_BP_I"/>
</dbReference>
<feature type="domain" description="Leucine-binding protein" evidence="4">
    <location>
        <begin position="37"/>
        <end position="385"/>
    </location>
</feature>
<dbReference type="PANTHER" id="PTHR47235:SF1">
    <property type="entry name" value="BLR6548 PROTEIN"/>
    <property type="match status" value="1"/>
</dbReference>
<accession>A0A5C5V2I1</accession>
<evidence type="ECO:0000256" key="2">
    <source>
        <dbReference type="ARBA" id="ARBA00022729"/>
    </source>
</evidence>
<dbReference type="EMBL" id="SJPF01000004">
    <property type="protein sequence ID" value="TWT32007.1"/>
    <property type="molecule type" value="Genomic_DNA"/>
</dbReference>
<dbReference type="PANTHER" id="PTHR47235">
    <property type="entry name" value="BLR6548 PROTEIN"/>
    <property type="match status" value="1"/>
</dbReference>
<dbReference type="AlphaFoldDB" id="A0A5C5V2I1"/>
<reference evidence="5 6" key="1">
    <citation type="submission" date="2019-02" db="EMBL/GenBank/DDBJ databases">
        <title>Deep-cultivation of Planctomycetes and their phenomic and genomic characterization uncovers novel biology.</title>
        <authorList>
            <person name="Wiegand S."/>
            <person name="Jogler M."/>
            <person name="Boedeker C."/>
            <person name="Pinto D."/>
            <person name="Vollmers J."/>
            <person name="Rivas-Marin E."/>
            <person name="Kohn T."/>
            <person name="Peeters S.H."/>
            <person name="Heuer A."/>
            <person name="Rast P."/>
            <person name="Oberbeckmann S."/>
            <person name="Bunk B."/>
            <person name="Jeske O."/>
            <person name="Meyerdierks A."/>
            <person name="Storesund J.E."/>
            <person name="Kallscheuer N."/>
            <person name="Luecker S."/>
            <person name="Lage O.M."/>
            <person name="Pohl T."/>
            <person name="Merkel B.J."/>
            <person name="Hornburger P."/>
            <person name="Mueller R.-W."/>
            <person name="Bruemmer F."/>
            <person name="Labrenz M."/>
            <person name="Spormann A.M."/>
            <person name="Op Den Camp H."/>
            <person name="Overmann J."/>
            <person name="Amann R."/>
            <person name="Jetten M.S.M."/>
            <person name="Mascher T."/>
            <person name="Medema M.H."/>
            <person name="Devos D.P."/>
            <person name="Kaster A.-K."/>
            <person name="Ovreas L."/>
            <person name="Rohde M."/>
            <person name="Galperin M.Y."/>
            <person name="Jogler C."/>
        </authorList>
    </citation>
    <scope>NUCLEOTIDE SEQUENCE [LARGE SCALE GENOMIC DNA]</scope>
    <source>
        <strain evidence="5 6">Enr8</strain>
    </source>
</reference>
<keyword evidence="2 3" id="KW-0732">Signal</keyword>
<keyword evidence="6" id="KW-1185">Reference proteome</keyword>
<evidence type="ECO:0000256" key="1">
    <source>
        <dbReference type="ARBA" id="ARBA00010062"/>
    </source>
</evidence>
<evidence type="ECO:0000256" key="3">
    <source>
        <dbReference type="SAM" id="SignalP"/>
    </source>
</evidence>
<feature type="chain" id="PRO_5022850041" evidence="3">
    <location>
        <begin position="20"/>
        <end position="404"/>
    </location>
</feature>
<dbReference type="Pfam" id="PF13458">
    <property type="entry name" value="Peripla_BP_6"/>
    <property type="match status" value="1"/>
</dbReference>
<dbReference type="InterPro" id="IPR028081">
    <property type="entry name" value="Leu-bd"/>
</dbReference>
<organism evidence="5 6">
    <name type="scientific">Blastopirellula retiformator</name>
    <dbReference type="NCBI Taxonomy" id="2527970"/>
    <lineage>
        <taxon>Bacteria</taxon>
        <taxon>Pseudomonadati</taxon>
        <taxon>Planctomycetota</taxon>
        <taxon>Planctomycetia</taxon>
        <taxon>Pirellulales</taxon>
        <taxon>Pirellulaceae</taxon>
        <taxon>Blastopirellula</taxon>
    </lineage>
</organism>
<feature type="signal peptide" evidence="3">
    <location>
        <begin position="1"/>
        <end position="19"/>
    </location>
</feature>
<dbReference type="OrthoDB" id="6111975at2"/>
<comment type="caution">
    <text evidence="5">The sequence shown here is derived from an EMBL/GenBank/DDBJ whole genome shotgun (WGS) entry which is preliminary data.</text>
</comment>
<name>A0A5C5V2I1_9BACT</name>
<proteinExistence type="inferred from homology"/>
<dbReference type="Proteomes" id="UP000318878">
    <property type="component" value="Unassembled WGS sequence"/>
</dbReference>
<dbReference type="SUPFAM" id="SSF53822">
    <property type="entry name" value="Periplasmic binding protein-like I"/>
    <property type="match status" value="1"/>
</dbReference>
<evidence type="ECO:0000313" key="5">
    <source>
        <dbReference type="EMBL" id="TWT32007.1"/>
    </source>
</evidence>